<evidence type="ECO:0008006" key="5">
    <source>
        <dbReference type="Google" id="ProtNLM"/>
    </source>
</evidence>
<feature type="transmembrane region" description="Helical" evidence="2">
    <location>
        <begin position="390"/>
        <end position="407"/>
    </location>
</feature>
<feature type="transmembrane region" description="Helical" evidence="2">
    <location>
        <begin position="48"/>
        <end position="68"/>
    </location>
</feature>
<proteinExistence type="predicted"/>
<feature type="transmembrane region" description="Helical" evidence="2">
    <location>
        <begin position="413"/>
        <end position="431"/>
    </location>
</feature>
<accession>A0A6G7XIN1</accession>
<keyword evidence="2" id="KW-1133">Transmembrane helix</keyword>
<gene>
    <name evidence="3" type="ORF">G7068_15030</name>
</gene>
<evidence type="ECO:0000256" key="2">
    <source>
        <dbReference type="SAM" id="Phobius"/>
    </source>
</evidence>
<dbReference type="KEGG" id="lvi:G7068_15030"/>
<keyword evidence="2" id="KW-0472">Membrane</keyword>
<feature type="transmembrane region" description="Helical" evidence="2">
    <location>
        <begin position="284"/>
        <end position="305"/>
    </location>
</feature>
<feature type="transmembrane region" description="Helical" evidence="2">
    <location>
        <begin position="255"/>
        <end position="272"/>
    </location>
</feature>
<feature type="coiled-coil region" evidence="1">
    <location>
        <begin position="7"/>
        <end position="34"/>
    </location>
</feature>
<dbReference type="AlphaFoldDB" id="A0A6G7XIN1"/>
<evidence type="ECO:0000313" key="3">
    <source>
        <dbReference type="EMBL" id="QIK64372.1"/>
    </source>
</evidence>
<keyword evidence="1" id="KW-0175">Coiled coil</keyword>
<feature type="transmembrane region" description="Helical" evidence="2">
    <location>
        <begin position="325"/>
        <end position="346"/>
    </location>
</feature>
<reference evidence="3 4" key="1">
    <citation type="submission" date="2020-03" db="EMBL/GenBank/DDBJ databases">
        <title>Leucobacter sp. nov., isolated from beetles.</title>
        <authorList>
            <person name="Hyun D.-W."/>
            <person name="Bae J.-W."/>
        </authorList>
    </citation>
    <scope>NUCLEOTIDE SEQUENCE [LARGE SCALE GENOMIC DNA]</scope>
    <source>
        <strain evidence="3 4">HDW9C</strain>
    </source>
</reference>
<evidence type="ECO:0000313" key="4">
    <source>
        <dbReference type="Proteomes" id="UP000502677"/>
    </source>
</evidence>
<keyword evidence="4" id="KW-1185">Reference proteome</keyword>
<dbReference type="Proteomes" id="UP000502677">
    <property type="component" value="Chromosome"/>
</dbReference>
<evidence type="ECO:0000256" key="1">
    <source>
        <dbReference type="SAM" id="Coils"/>
    </source>
</evidence>
<protein>
    <recommendedName>
        <fullName evidence="5">Integral membrane protein</fullName>
    </recommendedName>
</protein>
<dbReference type="EMBL" id="CP049863">
    <property type="protein sequence ID" value="QIK64372.1"/>
    <property type="molecule type" value="Genomic_DNA"/>
</dbReference>
<sequence length="456" mass="47663">MRETQSAVELQARLERAERENEELRGQLKGQPVEVVTKRSSKKRGRTVFAVILIVVGALLAPVATVGARANTLLTNTDQFVATFGPLAKDPAVQKLVTDETVTLIKQQVDIPALTGSLIDGIADLGAPPRAVTAAKALKGPLNAGLSSLIDTTVSNVVSSDAFASTWDEALRLTHSQLLKTLQGDQNAALAIAGDGSLNLQLAPVLASLKKALVAQGIDFAAQIPAVDMQIPIAKDVSLTSVQLSYGAATALGQWLQWVSIGLLALGVVVAPRRRRALMGAATALAITTALLLIGFAIARSVLPIVTPLPNDAVEAVFSAVTDPIAHTAAAVITVAVLLVIVGWFTGPASLPTRLRVMFGAGTAKLRAIGDRYGVGTGAFGAWCERWQRALRILVAVGAGALVLLVRPLTTGLVVWTLVGALVLLVLIDLLRRPEKAADESDTENTAESPVEMGAQ</sequence>
<organism evidence="3 4">
    <name type="scientific">Leucobacter viscericola</name>
    <dbReference type="NCBI Taxonomy" id="2714935"/>
    <lineage>
        <taxon>Bacteria</taxon>
        <taxon>Bacillati</taxon>
        <taxon>Actinomycetota</taxon>
        <taxon>Actinomycetes</taxon>
        <taxon>Micrococcales</taxon>
        <taxon>Microbacteriaceae</taxon>
        <taxon>Leucobacter</taxon>
    </lineage>
</organism>
<keyword evidence="2" id="KW-0812">Transmembrane</keyword>
<name>A0A6G7XIN1_9MICO</name>
<dbReference type="RefSeq" id="WP_166292705.1">
    <property type="nucleotide sequence ID" value="NZ_CP049863.1"/>
</dbReference>